<gene>
    <name evidence="1" type="ORF">LCGC14_3096070</name>
</gene>
<name>A0A0F8YGK9_9ZZZZ</name>
<protein>
    <submittedName>
        <fullName evidence="1">Uncharacterized protein</fullName>
    </submittedName>
</protein>
<reference evidence="1" key="1">
    <citation type="journal article" date="2015" name="Nature">
        <title>Complex archaea that bridge the gap between prokaryotes and eukaryotes.</title>
        <authorList>
            <person name="Spang A."/>
            <person name="Saw J.H."/>
            <person name="Jorgensen S.L."/>
            <person name="Zaremba-Niedzwiedzka K."/>
            <person name="Martijn J."/>
            <person name="Lind A.E."/>
            <person name="van Eijk R."/>
            <person name="Schleper C."/>
            <person name="Guy L."/>
            <person name="Ettema T.J."/>
        </authorList>
    </citation>
    <scope>NUCLEOTIDE SEQUENCE</scope>
</reference>
<evidence type="ECO:0000313" key="1">
    <source>
        <dbReference type="EMBL" id="KKK53309.1"/>
    </source>
</evidence>
<organism evidence="1">
    <name type="scientific">marine sediment metagenome</name>
    <dbReference type="NCBI Taxonomy" id="412755"/>
    <lineage>
        <taxon>unclassified sequences</taxon>
        <taxon>metagenomes</taxon>
        <taxon>ecological metagenomes</taxon>
    </lineage>
</organism>
<dbReference type="EMBL" id="LAZR01066573">
    <property type="protein sequence ID" value="KKK53309.1"/>
    <property type="molecule type" value="Genomic_DNA"/>
</dbReference>
<dbReference type="AlphaFoldDB" id="A0A0F8YGK9"/>
<comment type="caution">
    <text evidence="1">The sequence shown here is derived from an EMBL/GenBank/DDBJ whole genome shotgun (WGS) entry which is preliminary data.</text>
</comment>
<accession>A0A0F8YGK9</accession>
<proteinExistence type="predicted"/>
<sequence>MDSEEIWKRATKDDFREFAKSIGFQKRRGIVIDDTHDMKEGEPSFFEYNADADVMTDIHLDAEVWVNDEEFFNTVADLAEMKDSDFVEWYAEREYNHQKEIEAGLKR</sequence>